<dbReference type="RefSeq" id="XP_043163550.1">
    <property type="nucleotide sequence ID" value="XM_043307615.1"/>
</dbReference>
<feature type="transmembrane region" description="Helical" evidence="7">
    <location>
        <begin position="240"/>
        <end position="260"/>
    </location>
</feature>
<protein>
    <recommendedName>
        <fullName evidence="10">Peptide transporter</fullName>
    </recommendedName>
</protein>
<dbReference type="GO" id="GO:0016020">
    <property type="term" value="C:membrane"/>
    <property type="evidence" value="ECO:0007669"/>
    <property type="project" value="UniProtKB-SubCell"/>
</dbReference>
<sequence length="681" mass="74655">MTRSLTTEGSKYGFYSPAMRSTLSNQGDSESLNKYGGLRRVREDVPWRLWIVAGIGFWERAAFWGLTAPWQNYMEHPLHRDAGQPAGALGLGQAMATRVYCAFYIFYYAAPILVAIVADSYLGRYVTLVASVVLYCLGCAILTVSSVTSVIERGWGVPGLAIAMFLIGLGGGGFRAIAVPFIADQQTETEPRVMTLKTGEVVVTDYQITLQYIYNLYYWVGNVGSLSWFATVYIETHVNFTAAYGLTLGFMVIALVMLVGGRQYYTRVPREQNALPEAFKIVVCACRSGFKMGRADPSYQLEHRHRTVPWSTQLVDELTRGLQACRILLAFIMFYICFDQMQNNLISQAGQMQTNGTPNDLLPAMNQVGCIVLGPLIQEVLYPFLHRRRIYPTAVSRIAIGFAFVTLSMLYATLVQLFIYRSPPCYDQPGSCGRNEINVWIQAPLYLLISAGEIFAYVTALEYAYDHSPKAMKVVVQAIGLLVGSVGSACAMALTPVARNPYLVTFYASLTGSMAVTTVIFWALFRRHDSSPVCVEGTAGPPAAVLGVTQPSNTRPAANQVSDEAPSLSPIDAGGPIELHSGSDCSSQTIRRQSQTPSWRPAIPRKSSKRQGREADDQINFVSRAAPSTSILGLHGQCTPVPSYHFSLPPAGGRAASRGGERRPSPSCLHRYYASTIQPSV</sequence>
<feature type="transmembrane region" description="Helical" evidence="7">
    <location>
        <begin position="506"/>
        <end position="525"/>
    </location>
</feature>
<dbReference type="GeneID" id="67013618"/>
<proteinExistence type="inferred from homology"/>
<accession>A0A8J2HT82</accession>
<comment type="caution">
    <text evidence="8">The sequence shown here is derived from an EMBL/GenBank/DDBJ whole genome shotgun (WGS) entry which is preliminary data.</text>
</comment>
<feature type="compositionally biased region" description="Polar residues" evidence="6">
    <location>
        <begin position="583"/>
        <end position="598"/>
    </location>
</feature>
<evidence type="ECO:0000256" key="6">
    <source>
        <dbReference type="SAM" id="MobiDB-lite"/>
    </source>
</evidence>
<feature type="transmembrane region" description="Helical" evidence="7">
    <location>
        <begin position="474"/>
        <end position="494"/>
    </location>
</feature>
<evidence type="ECO:0000256" key="4">
    <source>
        <dbReference type="ARBA" id="ARBA00022989"/>
    </source>
</evidence>
<dbReference type="GO" id="GO:0022857">
    <property type="term" value="F:transmembrane transporter activity"/>
    <property type="evidence" value="ECO:0007669"/>
    <property type="project" value="InterPro"/>
</dbReference>
<dbReference type="AlphaFoldDB" id="A0A8J2HT82"/>
<feature type="transmembrane region" description="Helical" evidence="7">
    <location>
        <begin position="394"/>
        <end position="419"/>
    </location>
</feature>
<feature type="region of interest" description="Disordered" evidence="6">
    <location>
        <begin position="649"/>
        <end position="670"/>
    </location>
</feature>
<feature type="transmembrane region" description="Helical" evidence="7">
    <location>
        <begin position="160"/>
        <end position="183"/>
    </location>
</feature>
<evidence type="ECO:0000256" key="1">
    <source>
        <dbReference type="ARBA" id="ARBA00004141"/>
    </source>
</evidence>
<organism evidence="8 9">
    <name type="scientific">Alternaria atra</name>
    <dbReference type="NCBI Taxonomy" id="119953"/>
    <lineage>
        <taxon>Eukaryota</taxon>
        <taxon>Fungi</taxon>
        <taxon>Dikarya</taxon>
        <taxon>Ascomycota</taxon>
        <taxon>Pezizomycotina</taxon>
        <taxon>Dothideomycetes</taxon>
        <taxon>Pleosporomycetidae</taxon>
        <taxon>Pleosporales</taxon>
        <taxon>Pleosporineae</taxon>
        <taxon>Pleosporaceae</taxon>
        <taxon>Alternaria</taxon>
        <taxon>Alternaria sect. Ulocladioides</taxon>
    </lineage>
</organism>
<dbReference type="OrthoDB" id="8904098at2759"/>
<evidence type="ECO:0000256" key="2">
    <source>
        <dbReference type="ARBA" id="ARBA00005982"/>
    </source>
</evidence>
<comment type="similarity">
    <text evidence="2">Belongs to the major facilitator superfamily. Proton-dependent oligopeptide transporter (POT/PTR) (TC 2.A.17) family.</text>
</comment>
<dbReference type="EMBL" id="CAJRGZ010000004">
    <property type="protein sequence ID" value="CAG5136954.1"/>
    <property type="molecule type" value="Genomic_DNA"/>
</dbReference>
<feature type="region of interest" description="Disordered" evidence="6">
    <location>
        <begin position="547"/>
        <end position="615"/>
    </location>
</feature>
<dbReference type="Pfam" id="PF00854">
    <property type="entry name" value="PTR2"/>
    <property type="match status" value="1"/>
</dbReference>
<evidence type="ECO:0000256" key="7">
    <source>
        <dbReference type="SAM" id="Phobius"/>
    </source>
</evidence>
<feature type="transmembrane region" description="Helical" evidence="7">
    <location>
        <begin position="125"/>
        <end position="148"/>
    </location>
</feature>
<name>A0A8J2HT82_9PLEO</name>
<keyword evidence="9" id="KW-1185">Reference proteome</keyword>
<dbReference type="SUPFAM" id="SSF103473">
    <property type="entry name" value="MFS general substrate transporter"/>
    <property type="match status" value="1"/>
</dbReference>
<dbReference type="Proteomes" id="UP000676310">
    <property type="component" value="Unassembled WGS sequence"/>
</dbReference>
<evidence type="ECO:0000313" key="9">
    <source>
        <dbReference type="Proteomes" id="UP000676310"/>
    </source>
</evidence>
<dbReference type="PANTHER" id="PTHR11654">
    <property type="entry name" value="OLIGOPEPTIDE TRANSPORTER-RELATED"/>
    <property type="match status" value="1"/>
</dbReference>
<evidence type="ECO:0000256" key="3">
    <source>
        <dbReference type="ARBA" id="ARBA00022692"/>
    </source>
</evidence>
<comment type="subcellular location">
    <subcellularLocation>
        <location evidence="1">Membrane</location>
        <topology evidence="1">Multi-pass membrane protein</topology>
    </subcellularLocation>
</comment>
<keyword evidence="3 7" id="KW-0812">Transmembrane</keyword>
<keyword evidence="4 7" id="KW-1133">Transmembrane helix</keyword>
<feature type="compositionally biased region" description="Polar residues" evidence="6">
    <location>
        <begin position="549"/>
        <end position="562"/>
    </location>
</feature>
<feature type="transmembrane region" description="Helical" evidence="7">
    <location>
        <begin position="439"/>
        <end position="462"/>
    </location>
</feature>
<feature type="transmembrane region" description="Helical" evidence="7">
    <location>
        <begin position="49"/>
        <end position="70"/>
    </location>
</feature>
<dbReference type="InterPro" id="IPR000109">
    <property type="entry name" value="POT_fam"/>
</dbReference>
<evidence type="ECO:0000313" key="8">
    <source>
        <dbReference type="EMBL" id="CAG5136954.1"/>
    </source>
</evidence>
<reference evidence="8" key="1">
    <citation type="submission" date="2021-05" db="EMBL/GenBank/DDBJ databases">
        <authorList>
            <person name="Stam R."/>
        </authorList>
    </citation>
    <scope>NUCLEOTIDE SEQUENCE</scope>
    <source>
        <strain evidence="8">CS162</strain>
    </source>
</reference>
<feature type="transmembrane region" description="Helical" evidence="7">
    <location>
        <begin position="216"/>
        <end position="234"/>
    </location>
</feature>
<dbReference type="Gene3D" id="1.20.1250.20">
    <property type="entry name" value="MFS general substrate transporter like domains"/>
    <property type="match status" value="1"/>
</dbReference>
<keyword evidence="5 7" id="KW-0472">Membrane</keyword>
<gene>
    <name evidence="8" type="ORF">ALTATR162_LOCUS22</name>
</gene>
<dbReference type="InterPro" id="IPR036259">
    <property type="entry name" value="MFS_trans_sf"/>
</dbReference>
<evidence type="ECO:0008006" key="10">
    <source>
        <dbReference type="Google" id="ProtNLM"/>
    </source>
</evidence>
<feature type="compositionally biased region" description="Low complexity" evidence="6">
    <location>
        <begin position="649"/>
        <end position="658"/>
    </location>
</feature>
<feature type="transmembrane region" description="Helical" evidence="7">
    <location>
        <begin position="97"/>
        <end position="118"/>
    </location>
</feature>
<evidence type="ECO:0000256" key="5">
    <source>
        <dbReference type="ARBA" id="ARBA00023136"/>
    </source>
</evidence>